<evidence type="ECO:0000256" key="4">
    <source>
        <dbReference type="ARBA" id="ARBA00022840"/>
    </source>
</evidence>
<dbReference type="RefSeq" id="WP_131153615.1">
    <property type="nucleotide sequence ID" value="NZ_CP036402.1"/>
</dbReference>
<evidence type="ECO:0000256" key="2">
    <source>
        <dbReference type="ARBA" id="ARBA00022448"/>
    </source>
</evidence>
<dbReference type="GO" id="GO:0005524">
    <property type="term" value="F:ATP binding"/>
    <property type="evidence" value="ECO:0007669"/>
    <property type="project" value="UniProtKB-KW"/>
</dbReference>
<keyword evidence="5" id="KW-0046">Antibiotic resistance</keyword>
<evidence type="ECO:0000313" key="7">
    <source>
        <dbReference type="EMBL" id="QBI18617.1"/>
    </source>
</evidence>
<dbReference type="PROSITE" id="PS00211">
    <property type="entry name" value="ABC_TRANSPORTER_1"/>
    <property type="match status" value="1"/>
</dbReference>
<proteinExistence type="predicted"/>
<dbReference type="PANTHER" id="PTHR42711:SF19">
    <property type="entry name" value="DOXORUBICIN RESISTANCE ATP-BINDING PROTEIN DRRA"/>
    <property type="match status" value="1"/>
</dbReference>
<evidence type="ECO:0000256" key="5">
    <source>
        <dbReference type="ARBA" id="ARBA00023251"/>
    </source>
</evidence>
<dbReference type="SMART" id="SM00382">
    <property type="entry name" value="AAA"/>
    <property type="match status" value="1"/>
</dbReference>
<organism evidence="7 8">
    <name type="scientific">Egibacter rhizosphaerae</name>
    <dbReference type="NCBI Taxonomy" id="1670831"/>
    <lineage>
        <taxon>Bacteria</taxon>
        <taxon>Bacillati</taxon>
        <taxon>Actinomycetota</taxon>
        <taxon>Nitriliruptoria</taxon>
        <taxon>Egibacterales</taxon>
        <taxon>Egibacteraceae</taxon>
        <taxon>Egibacter</taxon>
    </lineage>
</organism>
<dbReference type="Gene3D" id="3.40.50.300">
    <property type="entry name" value="P-loop containing nucleotide triphosphate hydrolases"/>
    <property type="match status" value="1"/>
</dbReference>
<dbReference type="PROSITE" id="PS50893">
    <property type="entry name" value="ABC_TRANSPORTER_2"/>
    <property type="match status" value="1"/>
</dbReference>
<dbReference type="SUPFAM" id="SSF52540">
    <property type="entry name" value="P-loop containing nucleoside triphosphate hydrolases"/>
    <property type="match status" value="1"/>
</dbReference>
<dbReference type="EMBL" id="CP036402">
    <property type="protein sequence ID" value="QBI18617.1"/>
    <property type="molecule type" value="Genomic_DNA"/>
</dbReference>
<name>A0A411YBT6_9ACTN</name>
<protein>
    <submittedName>
        <fullName evidence="7">ABC transporter ATP-binding protein</fullName>
    </submittedName>
</protein>
<accession>A0A411YBT6</accession>
<dbReference type="Proteomes" id="UP000291469">
    <property type="component" value="Chromosome"/>
</dbReference>
<keyword evidence="4 7" id="KW-0067">ATP-binding</keyword>
<keyword evidence="2" id="KW-0813">Transport</keyword>
<dbReference type="InterPro" id="IPR027417">
    <property type="entry name" value="P-loop_NTPase"/>
</dbReference>
<dbReference type="GO" id="GO:0046677">
    <property type="term" value="P:response to antibiotic"/>
    <property type="evidence" value="ECO:0007669"/>
    <property type="project" value="UniProtKB-KW"/>
</dbReference>
<keyword evidence="8" id="KW-1185">Reference proteome</keyword>
<feature type="domain" description="ABC transporter" evidence="6">
    <location>
        <begin position="14"/>
        <end position="244"/>
    </location>
</feature>
<dbReference type="OrthoDB" id="9804819at2"/>
<dbReference type="InterPro" id="IPR003593">
    <property type="entry name" value="AAA+_ATPase"/>
</dbReference>
<evidence type="ECO:0000313" key="8">
    <source>
        <dbReference type="Proteomes" id="UP000291469"/>
    </source>
</evidence>
<evidence type="ECO:0000256" key="3">
    <source>
        <dbReference type="ARBA" id="ARBA00022741"/>
    </source>
</evidence>
<dbReference type="PANTHER" id="PTHR42711">
    <property type="entry name" value="ABC TRANSPORTER ATP-BINDING PROTEIN"/>
    <property type="match status" value="1"/>
</dbReference>
<dbReference type="AlphaFoldDB" id="A0A411YBT6"/>
<evidence type="ECO:0000256" key="1">
    <source>
        <dbReference type="ARBA" id="ARBA00004202"/>
    </source>
</evidence>
<reference evidence="7 8" key="1">
    <citation type="submission" date="2019-01" db="EMBL/GenBank/DDBJ databases">
        <title>Egibacter rhizosphaerae EGI 80759T.</title>
        <authorList>
            <person name="Chen D.-D."/>
            <person name="Tian Y."/>
            <person name="Jiao J.-Y."/>
            <person name="Zhang X.-T."/>
            <person name="Zhang Y.-G."/>
            <person name="Zhang Y."/>
            <person name="Xiao M."/>
            <person name="Shu W.-S."/>
            <person name="Li W.-J."/>
        </authorList>
    </citation>
    <scope>NUCLEOTIDE SEQUENCE [LARGE SCALE GENOMIC DNA]</scope>
    <source>
        <strain evidence="7 8">EGI 80759</strain>
    </source>
</reference>
<dbReference type="InterPro" id="IPR017871">
    <property type="entry name" value="ABC_transporter-like_CS"/>
</dbReference>
<gene>
    <name evidence="7" type="ORF">ER308_02925</name>
</gene>
<keyword evidence="3" id="KW-0547">Nucleotide-binding</keyword>
<dbReference type="GO" id="GO:0005886">
    <property type="term" value="C:plasma membrane"/>
    <property type="evidence" value="ECO:0007669"/>
    <property type="project" value="UniProtKB-SubCell"/>
</dbReference>
<dbReference type="KEGG" id="erz:ER308_02925"/>
<sequence>MTDAQTRPPPEHAIAAWGVRKTFGTTVAADSVDLAVPRGALFGLVGPNGAGKTTFLRAATGLLRPDSGQVFVEGVEVWEDPVAARSIVGVLPEDPRLFDRLSGMQLLTYTGQLFGLTRESARARATELLNVLELSPDAGTLVVDYSQGMRKKIGLAAAMIHGPRVLFLDEPFESVDPVSARTIRGLLQQHVDNGGTIVLSSHVMELVERLCDHLGVIHQGRVVAQGPTEEVRGGRRLDEVFADLVDAEQGEIGLSWL</sequence>
<evidence type="ECO:0000259" key="6">
    <source>
        <dbReference type="PROSITE" id="PS50893"/>
    </source>
</evidence>
<dbReference type="Pfam" id="PF00005">
    <property type="entry name" value="ABC_tran"/>
    <property type="match status" value="1"/>
</dbReference>
<dbReference type="InterPro" id="IPR050763">
    <property type="entry name" value="ABC_transporter_ATP-binding"/>
</dbReference>
<dbReference type="CDD" id="cd03230">
    <property type="entry name" value="ABC_DR_subfamily_A"/>
    <property type="match status" value="1"/>
</dbReference>
<dbReference type="GO" id="GO:0016887">
    <property type="term" value="F:ATP hydrolysis activity"/>
    <property type="evidence" value="ECO:0007669"/>
    <property type="project" value="InterPro"/>
</dbReference>
<comment type="subcellular location">
    <subcellularLocation>
        <location evidence="1">Cell membrane</location>
        <topology evidence="1">Peripheral membrane protein</topology>
    </subcellularLocation>
</comment>
<dbReference type="InterPro" id="IPR003439">
    <property type="entry name" value="ABC_transporter-like_ATP-bd"/>
</dbReference>